<sequence>MDEKEKTKEKLSPLYSSKNEYVYDYGPRRNHKTEFNNTSKRIEILEIMECVDSSEKQPFSKSRSRIPVLINHKLHKINQKPKPEKPIFFRFK</sequence>
<evidence type="ECO:0000313" key="2">
    <source>
        <dbReference type="Proteomes" id="UP001168821"/>
    </source>
</evidence>
<reference evidence="1" key="1">
    <citation type="journal article" date="2023" name="G3 (Bethesda)">
        <title>Whole genome assemblies of Zophobas morio and Tenebrio molitor.</title>
        <authorList>
            <person name="Kaur S."/>
            <person name="Stinson S.A."/>
            <person name="diCenzo G.C."/>
        </authorList>
    </citation>
    <scope>NUCLEOTIDE SEQUENCE</scope>
    <source>
        <strain evidence="1">QUZm001</strain>
    </source>
</reference>
<dbReference type="AlphaFoldDB" id="A0AA38HKJ6"/>
<gene>
    <name evidence="1" type="ORF">Zmor_003019</name>
</gene>
<keyword evidence="2" id="KW-1185">Reference proteome</keyword>
<dbReference type="Proteomes" id="UP001168821">
    <property type="component" value="Unassembled WGS sequence"/>
</dbReference>
<evidence type="ECO:0000313" key="1">
    <source>
        <dbReference type="EMBL" id="KAJ3639675.1"/>
    </source>
</evidence>
<comment type="caution">
    <text evidence="1">The sequence shown here is derived from an EMBL/GenBank/DDBJ whole genome shotgun (WGS) entry which is preliminary data.</text>
</comment>
<name>A0AA38HKJ6_9CUCU</name>
<dbReference type="EMBL" id="JALNTZ010000010">
    <property type="protein sequence ID" value="KAJ3639675.1"/>
    <property type="molecule type" value="Genomic_DNA"/>
</dbReference>
<organism evidence="1 2">
    <name type="scientific">Zophobas morio</name>
    <dbReference type="NCBI Taxonomy" id="2755281"/>
    <lineage>
        <taxon>Eukaryota</taxon>
        <taxon>Metazoa</taxon>
        <taxon>Ecdysozoa</taxon>
        <taxon>Arthropoda</taxon>
        <taxon>Hexapoda</taxon>
        <taxon>Insecta</taxon>
        <taxon>Pterygota</taxon>
        <taxon>Neoptera</taxon>
        <taxon>Endopterygota</taxon>
        <taxon>Coleoptera</taxon>
        <taxon>Polyphaga</taxon>
        <taxon>Cucujiformia</taxon>
        <taxon>Tenebrionidae</taxon>
        <taxon>Zophobas</taxon>
    </lineage>
</organism>
<protein>
    <submittedName>
        <fullName evidence="1">Uncharacterized protein</fullName>
    </submittedName>
</protein>
<accession>A0AA38HKJ6</accession>
<proteinExistence type="predicted"/>